<sequence>MEYYNYTMLAKQAWRILQEHNSLVAQILKSLYFPRKDFMDATLGSNPSYMWRSICEGSELSKLGVRWKVGDRERICVWKNPWIPQPIKFKPVSNEMKVKELMLGDSGSWNVEVLGCIFCPRDVELIKENLYVH</sequence>
<accession>A0ACC0AT28</accession>
<evidence type="ECO:0000313" key="2">
    <source>
        <dbReference type="Proteomes" id="UP001060085"/>
    </source>
</evidence>
<evidence type="ECO:0000313" key="1">
    <source>
        <dbReference type="EMBL" id="KAI5662603.1"/>
    </source>
</evidence>
<name>A0ACC0AT28_CATRO</name>
<dbReference type="Proteomes" id="UP001060085">
    <property type="component" value="Linkage Group LG05"/>
</dbReference>
<comment type="caution">
    <text evidence="1">The sequence shown here is derived from an EMBL/GenBank/DDBJ whole genome shotgun (WGS) entry which is preliminary data.</text>
</comment>
<gene>
    <name evidence="1" type="ORF">M9H77_21926</name>
</gene>
<keyword evidence="2" id="KW-1185">Reference proteome</keyword>
<proteinExistence type="predicted"/>
<protein>
    <submittedName>
        <fullName evidence="1">Uncharacterized protein</fullName>
    </submittedName>
</protein>
<reference evidence="2" key="1">
    <citation type="journal article" date="2023" name="Nat. Plants">
        <title>Single-cell RNA sequencing provides a high-resolution roadmap for understanding the multicellular compartmentation of specialized metabolism.</title>
        <authorList>
            <person name="Sun S."/>
            <person name="Shen X."/>
            <person name="Li Y."/>
            <person name="Li Y."/>
            <person name="Wang S."/>
            <person name="Li R."/>
            <person name="Zhang H."/>
            <person name="Shen G."/>
            <person name="Guo B."/>
            <person name="Wei J."/>
            <person name="Xu J."/>
            <person name="St-Pierre B."/>
            <person name="Chen S."/>
            <person name="Sun C."/>
        </authorList>
    </citation>
    <scope>NUCLEOTIDE SEQUENCE [LARGE SCALE GENOMIC DNA]</scope>
</reference>
<dbReference type="EMBL" id="CM044705">
    <property type="protein sequence ID" value="KAI5662603.1"/>
    <property type="molecule type" value="Genomic_DNA"/>
</dbReference>
<organism evidence="1 2">
    <name type="scientific">Catharanthus roseus</name>
    <name type="common">Madagascar periwinkle</name>
    <name type="synonym">Vinca rosea</name>
    <dbReference type="NCBI Taxonomy" id="4058"/>
    <lineage>
        <taxon>Eukaryota</taxon>
        <taxon>Viridiplantae</taxon>
        <taxon>Streptophyta</taxon>
        <taxon>Embryophyta</taxon>
        <taxon>Tracheophyta</taxon>
        <taxon>Spermatophyta</taxon>
        <taxon>Magnoliopsida</taxon>
        <taxon>eudicotyledons</taxon>
        <taxon>Gunneridae</taxon>
        <taxon>Pentapetalae</taxon>
        <taxon>asterids</taxon>
        <taxon>lamiids</taxon>
        <taxon>Gentianales</taxon>
        <taxon>Apocynaceae</taxon>
        <taxon>Rauvolfioideae</taxon>
        <taxon>Vinceae</taxon>
        <taxon>Catharanthinae</taxon>
        <taxon>Catharanthus</taxon>
    </lineage>
</organism>